<protein>
    <recommendedName>
        <fullName evidence="3">Crp/Fnr family transcriptional regulator</fullName>
    </recommendedName>
</protein>
<sequence length="170" mass="19921">MNTPLELQDLQEWLSSYGYMGDKQIFPPQAKLYSPEQQLLFLLEGIFHIESSYMDKKVLVYLKAPYILDANILGSDLTIVSDTEVKLIKFDSEYSKKITDTIPSFIEKVVISNTQVLSKIYKESSKIYIRPVEKVKYSFRRLYEDNILNEVNKMKGWYELPFFYLAQSIS</sequence>
<reference evidence="1 2" key="1">
    <citation type="submission" date="2012-12" db="EMBL/GenBank/DDBJ databases">
        <title>Novel taxa of Listeriaceae from agricultural environments in the United States.</title>
        <authorList>
            <person name="den Bakker H.C."/>
            <person name="Allred A."/>
            <person name="Warchocki S."/>
            <person name="Wright E.M."/>
            <person name="Burrell A."/>
            <person name="Nightingale K.K."/>
            <person name="Kephart D."/>
            <person name="Wiedmann M."/>
        </authorList>
    </citation>
    <scope>NUCLEOTIDE SEQUENCE [LARGE SCALE GENOMIC DNA]</scope>
    <source>
        <strain evidence="1 2">FSL S10-1203</strain>
    </source>
</reference>
<dbReference type="AlphaFoldDB" id="W7DKI9"/>
<proteinExistence type="predicted"/>
<evidence type="ECO:0000313" key="1">
    <source>
        <dbReference type="EMBL" id="EUJ52456.1"/>
    </source>
</evidence>
<dbReference type="RefSeq" id="WP_036064013.1">
    <property type="nucleotide sequence ID" value="NZ_AODM01000044.1"/>
</dbReference>
<dbReference type="Proteomes" id="UP000019241">
    <property type="component" value="Unassembled WGS sequence"/>
</dbReference>
<dbReference type="EMBL" id="AODM01000044">
    <property type="protein sequence ID" value="EUJ52456.1"/>
    <property type="molecule type" value="Genomic_DNA"/>
</dbReference>
<comment type="caution">
    <text evidence="1">The sequence shown here is derived from an EMBL/GenBank/DDBJ whole genome shotgun (WGS) entry which is preliminary data.</text>
</comment>
<accession>W7DKI9</accession>
<dbReference type="PATRIC" id="fig|1265822.4.peg.2758"/>
<gene>
    <name evidence="1" type="ORF">MCOL2_13559</name>
</gene>
<organism evidence="1 2">
    <name type="scientific">Listeria fleischmannii FSL S10-1203</name>
    <dbReference type="NCBI Taxonomy" id="1265822"/>
    <lineage>
        <taxon>Bacteria</taxon>
        <taxon>Bacillati</taxon>
        <taxon>Bacillota</taxon>
        <taxon>Bacilli</taxon>
        <taxon>Bacillales</taxon>
        <taxon>Listeriaceae</taxon>
        <taxon>Listeria</taxon>
    </lineage>
</organism>
<evidence type="ECO:0000313" key="2">
    <source>
        <dbReference type="Proteomes" id="UP000019241"/>
    </source>
</evidence>
<name>W7DKI9_9LIST</name>
<evidence type="ECO:0008006" key="3">
    <source>
        <dbReference type="Google" id="ProtNLM"/>
    </source>
</evidence>